<reference evidence="3 4" key="1">
    <citation type="submission" date="2013-06" db="EMBL/GenBank/DDBJ databases">
        <title>The Genome Sequence of Campylobacter ureolyticus ACS-301-V-SCH3B.</title>
        <authorList>
            <consortium name="The Broad Institute Genomics Platform"/>
            <person name="Earl A."/>
            <person name="Ward D."/>
            <person name="Feldgarden M."/>
            <person name="Gevers D."/>
            <person name="Saerens B."/>
            <person name="Vaneechoutte M."/>
            <person name="Walker B."/>
            <person name="Young S."/>
            <person name="Zeng Q."/>
            <person name="Gargeya S."/>
            <person name="Fitzgerald M."/>
            <person name="Haas B."/>
            <person name="Abouelleil A."/>
            <person name="Allen A.W."/>
            <person name="Alvarado L."/>
            <person name="Arachchi H.M."/>
            <person name="Berlin A.M."/>
            <person name="Chapman S.B."/>
            <person name="Gainer-Dewar J."/>
            <person name="Goldberg J."/>
            <person name="Griggs A."/>
            <person name="Gujja S."/>
            <person name="Hansen M."/>
            <person name="Howarth C."/>
            <person name="Imamovic A."/>
            <person name="Ireland A."/>
            <person name="Larimer J."/>
            <person name="McCowan C."/>
            <person name="Murphy C."/>
            <person name="Pearson M."/>
            <person name="Poon T.W."/>
            <person name="Priest M."/>
            <person name="Roberts A."/>
            <person name="Saif S."/>
            <person name="Shea T."/>
            <person name="Sisk P."/>
            <person name="Sykes S."/>
            <person name="Wortman J."/>
            <person name="Nusbaum C."/>
            <person name="Birren B."/>
        </authorList>
    </citation>
    <scope>NUCLEOTIDE SEQUENCE [LARGE SCALE GENOMIC DNA]</scope>
    <source>
        <strain evidence="3 4">ACS-301-V-Sch3b</strain>
    </source>
</reference>
<accession>S3XHH7</accession>
<dbReference type="HOGENOM" id="CLU_926476_0_0_7"/>
<feature type="transmembrane region" description="Helical" evidence="2">
    <location>
        <begin position="101"/>
        <end position="120"/>
    </location>
</feature>
<feature type="transmembrane region" description="Helical" evidence="2">
    <location>
        <begin position="196"/>
        <end position="216"/>
    </location>
</feature>
<dbReference type="EMBL" id="AGYD01000008">
    <property type="protein sequence ID" value="EPH08827.1"/>
    <property type="molecule type" value="Genomic_DNA"/>
</dbReference>
<name>S3XHH7_9BACT</name>
<feature type="region of interest" description="Disordered" evidence="1">
    <location>
        <begin position="31"/>
        <end position="58"/>
    </location>
</feature>
<evidence type="ECO:0000313" key="4">
    <source>
        <dbReference type="Proteomes" id="UP000014539"/>
    </source>
</evidence>
<feature type="compositionally biased region" description="Low complexity" evidence="1">
    <location>
        <begin position="31"/>
        <end position="48"/>
    </location>
</feature>
<dbReference type="AlphaFoldDB" id="S3XHH7"/>
<evidence type="ECO:0000256" key="1">
    <source>
        <dbReference type="SAM" id="MobiDB-lite"/>
    </source>
</evidence>
<dbReference type="RefSeq" id="WP_016646875.1">
    <property type="nucleotide sequence ID" value="NZ_KE340327.1"/>
</dbReference>
<evidence type="ECO:0000313" key="3">
    <source>
        <dbReference type="EMBL" id="EPH08827.1"/>
    </source>
</evidence>
<comment type="caution">
    <text evidence="3">The sequence shown here is derived from an EMBL/GenBank/DDBJ whole genome shotgun (WGS) entry which is preliminary data.</text>
</comment>
<gene>
    <name evidence="3" type="ORF">HMPREF9309_01020</name>
</gene>
<dbReference type="Proteomes" id="UP000014539">
    <property type="component" value="Unassembled WGS sequence"/>
</dbReference>
<evidence type="ECO:0000256" key="2">
    <source>
        <dbReference type="SAM" id="Phobius"/>
    </source>
</evidence>
<protein>
    <submittedName>
        <fullName evidence="3">Uncharacterized protein</fullName>
    </submittedName>
</protein>
<keyword evidence="2" id="KW-1133">Transmembrane helix</keyword>
<proteinExistence type="predicted"/>
<feature type="transmembrane region" description="Helical" evidence="2">
    <location>
        <begin position="167"/>
        <end position="190"/>
    </location>
</feature>
<feature type="transmembrane region" description="Helical" evidence="2">
    <location>
        <begin position="74"/>
        <end position="95"/>
    </location>
</feature>
<keyword evidence="4" id="KW-1185">Reference proteome</keyword>
<organism evidence="3 4">
    <name type="scientific">Campylobacter ureolyticus ACS-301-V-Sch3b</name>
    <dbReference type="NCBI Taxonomy" id="883165"/>
    <lineage>
        <taxon>Bacteria</taxon>
        <taxon>Pseudomonadati</taxon>
        <taxon>Campylobacterota</taxon>
        <taxon>Epsilonproteobacteria</taxon>
        <taxon>Campylobacterales</taxon>
        <taxon>Campylobacteraceae</taxon>
        <taxon>Campylobacter</taxon>
    </lineage>
</organism>
<keyword evidence="2" id="KW-0812">Transmembrane</keyword>
<keyword evidence="2" id="KW-0472">Membrane</keyword>
<dbReference type="PATRIC" id="fig|883165.3.peg.1034"/>
<sequence length="275" mass="32718">MIKKEKLREYLRNNRPKNRVNLGNNHYENSNNELDGLNSDENLNSDNSQISNNKTNSNKRDYDKEPIIIKDNNLNLFFISSITCIFLVLLTWGYFEQSQSFLYTSIIAMISGIAYFREYFESANTRFICFNNSSIIYLNPRREIKLKNIKKVRRTFSIKYDRYGGILYNKIAVIFIFLSLFIIFFHSLLLKGLKEMFFILFGFCFCIFMPKFLLYLKNGGLIFKYKLFDAVVISDENTFINILPNDEKERNLLKRYFLDKKKINIENSKITFFII</sequence>